<evidence type="ECO:0000313" key="1">
    <source>
        <dbReference type="EMBL" id="CAB1214586.1"/>
    </source>
</evidence>
<dbReference type="Proteomes" id="UP000489961">
    <property type="component" value="Unassembled WGS sequence"/>
</dbReference>
<dbReference type="RefSeq" id="WP_254592212.1">
    <property type="nucleotide sequence ID" value="NZ_CADDTS010000027.1"/>
</dbReference>
<accession>A0A811GAS9</accession>
<organism evidence="1 2">
    <name type="scientific">Acinetobacter bouvetii</name>
    <dbReference type="NCBI Taxonomy" id="202951"/>
    <lineage>
        <taxon>Bacteria</taxon>
        <taxon>Pseudomonadati</taxon>
        <taxon>Pseudomonadota</taxon>
        <taxon>Gammaproteobacteria</taxon>
        <taxon>Moraxellales</taxon>
        <taxon>Moraxellaceae</taxon>
        <taxon>Acinetobacter</taxon>
    </lineage>
</organism>
<dbReference type="EMBL" id="CADDTS010000027">
    <property type="protein sequence ID" value="CAB1214586.1"/>
    <property type="molecule type" value="Genomic_DNA"/>
</dbReference>
<reference evidence="1 2" key="1">
    <citation type="submission" date="2020-02" db="EMBL/GenBank/DDBJ databases">
        <authorList>
            <person name="Chaudhuri R."/>
        </authorList>
    </citation>
    <scope>NUCLEOTIDE SEQUENCE [LARGE SCALE GENOMIC DNA]</scope>
    <source>
        <strain evidence="1">SFB21</strain>
    </source>
</reference>
<name>A0A811GAS9_9GAMM</name>
<sequence length="159" mass="18062">MQASSSGNYIAEEAFKNSFVQQSPLNLQFKDYPAKNYNGKNQPLKLNRESRKYRTLFKEMVQQKPNFAGQYVMQTIGCGGGCSLALAYNAKTGKSAVLPNTFVDCYNKKDGFTANDILYQKNSVLIIAIGSRYGNQEECETVYYIIQDDQFKQISKSWR</sequence>
<gene>
    <name evidence="1" type="ORF">SFB21_1612</name>
</gene>
<protein>
    <submittedName>
        <fullName evidence="1">Uncharacterized protein</fullName>
    </submittedName>
</protein>
<dbReference type="AlphaFoldDB" id="A0A811GAS9"/>
<proteinExistence type="predicted"/>
<evidence type="ECO:0000313" key="2">
    <source>
        <dbReference type="Proteomes" id="UP000489961"/>
    </source>
</evidence>
<comment type="caution">
    <text evidence="1">The sequence shown here is derived from an EMBL/GenBank/DDBJ whole genome shotgun (WGS) entry which is preliminary data.</text>
</comment>